<evidence type="ECO:0000313" key="3">
    <source>
        <dbReference type="Proteomes" id="UP000683360"/>
    </source>
</evidence>
<gene>
    <name evidence="2" type="ORF">MEDL_53993</name>
</gene>
<dbReference type="AlphaFoldDB" id="A0A8S3UKN0"/>
<sequence length="308" mass="35882">MMFLVIVAILLIYILCIVAIFKRSDKVSKHITKKHKSRSTKIPPLSAKNEKKKKKNDLYYYTVGKSFGIILKCDEISKDTMTFAKSNLELGKPYKERKSIKNITYKNDFHKKHKVKFSSSALNLKDGSEVTARKNEESYSGNNRISKRSFSVEDISNVKVEKVTRFASAINIHELSEQATRGSNNQSYSFNSDVDESTFNINDYNRKQKKTKMAAAKRSHKYKMINTVLILIMISMIIGYIPEIVLNMIDIFIPSWVLHMEDSTRSFYQLLRRLYVVTYFTNPILYNLMDVEFVEHLKSIFQRCRQDT</sequence>
<keyword evidence="1" id="KW-0472">Membrane</keyword>
<feature type="transmembrane region" description="Helical" evidence="1">
    <location>
        <begin position="6"/>
        <end position="24"/>
    </location>
</feature>
<keyword evidence="3" id="KW-1185">Reference proteome</keyword>
<name>A0A8S3UKN0_MYTED</name>
<comment type="caution">
    <text evidence="2">The sequence shown here is derived from an EMBL/GenBank/DDBJ whole genome shotgun (WGS) entry which is preliminary data.</text>
</comment>
<keyword evidence="1" id="KW-1133">Transmembrane helix</keyword>
<reference evidence="2" key="1">
    <citation type="submission" date="2021-03" db="EMBL/GenBank/DDBJ databases">
        <authorList>
            <person name="Bekaert M."/>
        </authorList>
    </citation>
    <scope>NUCLEOTIDE SEQUENCE</scope>
</reference>
<evidence type="ECO:0000256" key="1">
    <source>
        <dbReference type="SAM" id="Phobius"/>
    </source>
</evidence>
<accession>A0A8S3UKN0</accession>
<dbReference type="OrthoDB" id="10378740at2759"/>
<dbReference type="Gene3D" id="1.20.1070.10">
    <property type="entry name" value="Rhodopsin 7-helix transmembrane proteins"/>
    <property type="match status" value="1"/>
</dbReference>
<feature type="transmembrane region" description="Helical" evidence="1">
    <location>
        <begin position="222"/>
        <end position="241"/>
    </location>
</feature>
<organism evidence="2 3">
    <name type="scientific">Mytilus edulis</name>
    <name type="common">Blue mussel</name>
    <dbReference type="NCBI Taxonomy" id="6550"/>
    <lineage>
        <taxon>Eukaryota</taxon>
        <taxon>Metazoa</taxon>
        <taxon>Spiralia</taxon>
        <taxon>Lophotrochozoa</taxon>
        <taxon>Mollusca</taxon>
        <taxon>Bivalvia</taxon>
        <taxon>Autobranchia</taxon>
        <taxon>Pteriomorphia</taxon>
        <taxon>Mytilida</taxon>
        <taxon>Mytiloidea</taxon>
        <taxon>Mytilidae</taxon>
        <taxon>Mytilinae</taxon>
        <taxon>Mytilus</taxon>
    </lineage>
</organism>
<keyword evidence="1" id="KW-0812">Transmembrane</keyword>
<dbReference type="SUPFAM" id="SSF81321">
    <property type="entry name" value="Family A G protein-coupled receptor-like"/>
    <property type="match status" value="1"/>
</dbReference>
<protein>
    <submittedName>
        <fullName evidence="2">NTSR1</fullName>
    </submittedName>
</protein>
<proteinExistence type="predicted"/>
<dbReference type="EMBL" id="CAJPWZ010002595">
    <property type="protein sequence ID" value="CAG2241785.1"/>
    <property type="molecule type" value="Genomic_DNA"/>
</dbReference>
<evidence type="ECO:0000313" key="2">
    <source>
        <dbReference type="EMBL" id="CAG2241785.1"/>
    </source>
</evidence>
<dbReference type="Proteomes" id="UP000683360">
    <property type="component" value="Unassembled WGS sequence"/>
</dbReference>